<dbReference type="Proteomes" id="UP000593571">
    <property type="component" value="Unassembled WGS sequence"/>
</dbReference>
<keyword evidence="9 12" id="KW-0675">Receptor</keyword>
<accession>A0A7J8D8S3</accession>
<dbReference type="InterPro" id="IPR007960">
    <property type="entry name" value="TAS2R"/>
</dbReference>
<feature type="transmembrane region" description="Helical" evidence="13">
    <location>
        <begin position="245"/>
        <end position="271"/>
    </location>
</feature>
<keyword evidence="4 12" id="KW-0716">Sensory transduction</keyword>
<dbReference type="GO" id="GO:0016020">
    <property type="term" value="C:membrane"/>
    <property type="evidence" value="ECO:0007669"/>
    <property type="project" value="UniProtKB-SubCell"/>
</dbReference>
<evidence type="ECO:0000256" key="4">
    <source>
        <dbReference type="ARBA" id="ARBA00022606"/>
    </source>
</evidence>
<dbReference type="SUPFAM" id="SSF81321">
    <property type="entry name" value="Family A G protein-coupled receptor-like"/>
    <property type="match status" value="1"/>
</dbReference>
<keyword evidence="8 12" id="KW-0472">Membrane</keyword>
<evidence type="ECO:0000313" key="14">
    <source>
        <dbReference type="EMBL" id="KAF6419528.1"/>
    </source>
</evidence>
<dbReference type="PANTHER" id="PTHR11394">
    <property type="entry name" value="TASTE RECEPTOR TYPE 2"/>
    <property type="match status" value="1"/>
</dbReference>
<dbReference type="OrthoDB" id="9533783at2759"/>
<feature type="transmembrane region" description="Helical" evidence="13">
    <location>
        <begin position="12"/>
        <end position="35"/>
    </location>
</feature>
<dbReference type="PANTHER" id="PTHR11394:SF52">
    <property type="entry name" value="TASTE RECEPTOR TYPE 2 MEMBER 38"/>
    <property type="match status" value="1"/>
</dbReference>
<name>A0A7J8D8S3_ROUAE</name>
<sequence length="335" mass="37527">MLMLPPAVTVSYEVKCAFLCLSILEFVVGTLANAFIFSVNFRDVVRRQPLSNCDLVLLSLSLTRLFLHVLLFLYAIQLTHFQQMEDPLRVSYQTIVMLWMIANQAGFWIATCLSLLYCSKIVRFSCAFLLCLATWTSRKMPQMLLGSILLTSVCTVICSWDYFSNPHFMGTTTLFTNNGTEFHLQIEKLSFFNSFLFCNLGSIPPFLCFVASSGVLIVSLWQHMRTMRAKTRDSRDPSLEAHIKALKSLVSFFFLYVVSLCAALLSMPLLILWHNKIGVMVCVGIMAACPSGHAAIVISGNAKLRAAVDAILLWARTSLKVRAEHQAVLLVPGRC</sequence>
<keyword evidence="3 12" id="KW-0919">Taste</keyword>
<evidence type="ECO:0000256" key="3">
    <source>
        <dbReference type="ARBA" id="ARBA00022480"/>
    </source>
</evidence>
<evidence type="ECO:0000256" key="1">
    <source>
        <dbReference type="ARBA" id="ARBA00004141"/>
    </source>
</evidence>
<keyword evidence="15" id="KW-1185">Reference proteome</keyword>
<evidence type="ECO:0000256" key="8">
    <source>
        <dbReference type="ARBA" id="ARBA00023136"/>
    </source>
</evidence>
<comment type="subcellular location">
    <subcellularLocation>
        <location evidence="1 12">Membrane</location>
        <topology evidence="1 12">Multi-pass membrane protein</topology>
    </subcellularLocation>
</comment>
<comment type="similarity">
    <text evidence="2 11">Belongs to the G-protein coupled receptor T2R family.</text>
</comment>
<evidence type="ECO:0000256" key="11">
    <source>
        <dbReference type="RuleBase" id="RU004423"/>
    </source>
</evidence>
<keyword evidence="6 13" id="KW-1133">Transmembrane helix</keyword>
<dbReference type="GO" id="GO:0004930">
    <property type="term" value="F:G protein-coupled receptor activity"/>
    <property type="evidence" value="ECO:0007669"/>
    <property type="project" value="UniProtKB-KW"/>
</dbReference>
<feature type="transmembrane region" description="Helical" evidence="13">
    <location>
        <begin position="55"/>
        <end position="76"/>
    </location>
</feature>
<gene>
    <name evidence="14" type="ORF">HJG63_018888</name>
</gene>
<feature type="transmembrane region" description="Helical" evidence="13">
    <location>
        <begin position="143"/>
        <end position="163"/>
    </location>
</feature>
<reference evidence="14 15" key="1">
    <citation type="journal article" date="2020" name="Nature">
        <title>Six reference-quality genomes reveal evolution of bat adaptations.</title>
        <authorList>
            <person name="Jebb D."/>
            <person name="Huang Z."/>
            <person name="Pippel M."/>
            <person name="Hughes G.M."/>
            <person name="Lavrichenko K."/>
            <person name="Devanna P."/>
            <person name="Winkler S."/>
            <person name="Jermiin L.S."/>
            <person name="Skirmuntt E.C."/>
            <person name="Katzourakis A."/>
            <person name="Burkitt-Gray L."/>
            <person name="Ray D.A."/>
            <person name="Sullivan K.A.M."/>
            <person name="Roscito J.G."/>
            <person name="Kirilenko B.M."/>
            <person name="Davalos L.M."/>
            <person name="Corthals A.P."/>
            <person name="Power M.L."/>
            <person name="Jones G."/>
            <person name="Ransome R.D."/>
            <person name="Dechmann D.K.N."/>
            <person name="Locatelli A.G."/>
            <person name="Puechmaille S.J."/>
            <person name="Fedrigo O."/>
            <person name="Jarvis E.D."/>
            <person name="Hiller M."/>
            <person name="Vernes S.C."/>
            <person name="Myers E.W."/>
            <person name="Teeling E.C."/>
        </authorList>
    </citation>
    <scope>NUCLEOTIDE SEQUENCE [LARGE SCALE GENOMIC DNA]</scope>
    <source>
        <strain evidence="14">MRouAeg1</strain>
        <tissue evidence="14">Muscle</tissue>
    </source>
</reference>
<feature type="transmembrane region" description="Helical" evidence="13">
    <location>
        <begin position="277"/>
        <end position="298"/>
    </location>
</feature>
<evidence type="ECO:0000256" key="5">
    <source>
        <dbReference type="ARBA" id="ARBA00022692"/>
    </source>
</evidence>
<comment type="caution">
    <text evidence="14">The sequence shown here is derived from an EMBL/GenBank/DDBJ whole genome shotgun (WGS) entry which is preliminary data.</text>
</comment>
<dbReference type="Pfam" id="PF05296">
    <property type="entry name" value="TAS2R"/>
    <property type="match status" value="1"/>
</dbReference>
<evidence type="ECO:0000256" key="12">
    <source>
        <dbReference type="RuleBase" id="RU004424"/>
    </source>
</evidence>
<evidence type="ECO:0000256" key="7">
    <source>
        <dbReference type="ARBA" id="ARBA00023040"/>
    </source>
</evidence>
<dbReference type="Gene3D" id="1.20.1070.10">
    <property type="entry name" value="Rhodopsin 7-helix transmembrane proteins"/>
    <property type="match status" value="1"/>
</dbReference>
<organism evidence="14 15">
    <name type="scientific">Rousettus aegyptiacus</name>
    <name type="common">Egyptian fruit bat</name>
    <name type="synonym">Pteropus aegyptiacus</name>
    <dbReference type="NCBI Taxonomy" id="9407"/>
    <lineage>
        <taxon>Eukaryota</taxon>
        <taxon>Metazoa</taxon>
        <taxon>Chordata</taxon>
        <taxon>Craniata</taxon>
        <taxon>Vertebrata</taxon>
        <taxon>Euteleostomi</taxon>
        <taxon>Mammalia</taxon>
        <taxon>Eutheria</taxon>
        <taxon>Laurasiatheria</taxon>
        <taxon>Chiroptera</taxon>
        <taxon>Yinpterochiroptera</taxon>
        <taxon>Pteropodoidea</taxon>
        <taxon>Pteropodidae</taxon>
        <taxon>Rousettinae</taxon>
        <taxon>Rousettus</taxon>
    </lineage>
</organism>
<evidence type="ECO:0000256" key="13">
    <source>
        <dbReference type="SAM" id="Phobius"/>
    </source>
</evidence>
<dbReference type="AlphaFoldDB" id="A0A7J8D8S3"/>
<dbReference type="FunFam" id="1.20.1070.10:FF:000055">
    <property type="entry name" value="Taste receptor type 2"/>
    <property type="match status" value="1"/>
</dbReference>
<evidence type="ECO:0000256" key="6">
    <source>
        <dbReference type="ARBA" id="ARBA00022989"/>
    </source>
</evidence>
<feature type="transmembrane region" description="Helical" evidence="13">
    <location>
        <begin position="96"/>
        <end position="118"/>
    </location>
</feature>
<dbReference type="GO" id="GO:0033038">
    <property type="term" value="F:bitter taste receptor activity"/>
    <property type="evidence" value="ECO:0007669"/>
    <property type="project" value="InterPro"/>
</dbReference>
<dbReference type="EMBL" id="JACASE010000013">
    <property type="protein sequence ID" value="KAF6419528.1"/>
    <property type="molecule type" value="Genomic_DNA"/>
</dbReference>
<evidence type="ECO:0000313" key="15">
    <source>
        <dbReference type="Proteomes" id="UP000593571"/>
    </source>
</evidence>
<keyword evidence="10 12" id="KW-0807">Transducer</keyword>
<feature type="transmembrane region" description="Helical" evidence="13">
    <location>
        <begin position="203"/>
        <end position="224"/>
    </location>
</feature>
<proteinExistence type="inferred from homology"/>
<evidence type="ECO:0000256" key="10">
    <source>
        <dbReference type="ARBA" id="ARBA00023224"/>
    </source>
</evidence>
<protein>
    <recommendedName>
        <fullName evidence="12">Taste receptor type 2</fullName>
    </recommendedName>
</protein>
<keyword evidence="5 12" id="KW-0812">Transmembrane</keyword>
<evidence type="ECO:0000256" key="2">
    <source>
        <dbReference type="ARBA" id="ARBA00007376"/>
    </source>
</evidence>
<keyword evidence="7 12" id="KW-0297">G-protein coupled receptor</keyword>
<evidence type="ECO:0000256" key="9">
    <source>
        <dbReference type="ARBA" id="ARBA00023170"/>
    </source>
</evidence>